<organism evidence="1 2">
    <name type="scientific">Trypanosoma conorhini</name>
    <dbReference type="NCBI Taxonomy" id="83891"/>
    <lineage>
        <taxon>Eukaryota</taxon>
        <taxon>Discoba</taxon>
        <taxon>Euglenozoa</taxon>
        <taxon>Kinetoplastea</taxon>
        <taxon>Metakinetoplastina</taxon>
        <taxon>Trypanosomatida</taxon>
        <taxon>Trypanosomatidae</taxon>
        <taxon>Trypanosoma</taxon>
    </lineage>
</organism>
<comment type="caution">
    <text evidence="1">The sequence shown here is derived from an EMBL/GenBank/DDBJ whole genome shotgun (WGS) entry which is preliminary data.</text>
</comment>
<dbReference type="AlphaFoldDB" id="A0A422N0U9"/>
<evidence type="ECO:0000313" key="1">
    <source>
        <dbReference type="EMBL" id="RNE99091.1"/>
    </source>
</evidence>
<dbReference type="Proteomes" id="UP000284403">
    <property type="component" value="Unassembled WGS sequence"/>
</dbReference>
<sequence>GVYCTAWEHEWYEDGVVMDWSALHRGLVAGTRFPPVAVQVDDVVRFGCCGVDDTLLVTSIEIRAPWRLIPLSDQAQRLSAFLLPPPVPAVVGAGVRAYRFTRGPPGQRSVRDDVYALLQNVNLQLARGGVKSHVFLGSVIVAADSFEPLMHHTAAVYRALKEAGFAVNGNGSSFEPRRVFPVVSGRYWSTLTLGSLRREEDVVGFLVDVFYRWLEDCYAWLCESPPQALLLSSGNTDRKLRFFSDFYTRLVYPSHDFIGLSGVKNMTLTEVLQLAGPLLAKRVPCVGPQKWSTLELRLCLAALDAYKNPPRE</sequence>
<dbReference type="OrthoDB" id="261244at2759"/>
<evidence type="ECO:0000313" key="2">
    <source>
        <dbReference type="Proteomes" id="UP000284403"/>
    </source>
</evidence>
<dbReference type="GeneID" id="40322700"/>
<proteinExistence type="predicted"/>
<dbReference type="RefSeq" id="XP_029223966.1">
    <property type="nucleotide sequence ID" value="XM_029375915.1"/>
</dbReference>
<accession>A0A422N0U9</accession>
<reference evidence="1 2" key="1">
    <citation type="journal article" date="2018" name="BMC Genomics">
        <title>Genomic comparison of Trypanosoma conorhini and Trypanosoma rangeli to Trypanosoma cruzi strains of high and low virulence.</title>
        <authorList>
            <person name="Bradwell K.R."/>
            <person name="Koparde V.N."/>
            <person name="Matveyev A.V."/>
            <person name="Serrano M.G."/>
            <person name="Alves J.M."/>
            <person name="Parikh H."/>
            <person name="Huang B."/>
            <person name="Lee V."/>
            <person name="Espinosa-Alvarez O."/>
            <person name="Ortiz P.A."/>
            <person name="Costa-Martins A.G."/>
            <person name="Teixeira M.M."/>
            <person name="Buck G.A."/>
        </authorList>
    </citation>
    <scope>NUCLEOTIDE SEQUENCE [LARGE SCALE GENOMIC DNA]</scope>
    <source>
        <strain evidence="1 2">025E</strain>
    </source>
</reference>
<keyword evidence="2" id="KW-1185">Reference proteome</keyword>
<gene>
    <name evidence="1" type="ORF">Tco025E_09089</name>
</gene>
<name>A0A422N0U9_9TRYP</name>
<protein>
    <submittedName>
        <fullName evidence="1">Uncharacterized protein</fullName>
    </submittedName>
</protein>
<dbReference type="EMBL" id="MKKU01000981">
    <property type="protein sequence ID" value="RNE99091.1"/>
    <property type="molecule type" value="Genomic_DNA"/>
</dbReference>
<feature type="non-terminal residue" evidence="1">
    <location>
        <position position="1"/>
    </location>
</feature>